<name>A0A1Y1RQ19_9MICC</name>
<feature type="transmembrane region" description="Helical" evidence="1">
    <location>
        <begin position="165"/>
        <end position="184"/>
    </location>
</feature>
<proteinExistence type="predicted"/>
<evidence type="ECO:0000313" key="3">
    <source>
        <dbReference type="Proteomes" id="UP000192359"/>
    </source>
</evidence>
<dbReference type="OrthoDB" id="66636at2"/>
<dbReference type="RefSeq" id="WP_083092149.1">
    <property type="nucleotide sequence ID" value="NZ_LXWF01000040.1"/>
</dbReference>
<comment type="caution">
    <text evidence="2">The sequence shown here is derived from an EMBL/GenBank/DDBJ whole genome shotgun (WGS) entry which is preliminary data.</text>
</comment>
<keyword evidence="1" id="KW-0812">Transmembrane</keyword>
<feature type="transmembrane region" description="Helical" evidence="1">
    <location>
        <begin position="77"/>
        <end position="98"/>
    </location>
</feature>
<feature type="transmembrane region" description="Helical" evidence="1">
    <location>
        <begin position="191"/>
        <end position="212"/>
    </location>
</feature>
<sequence length="268" mass="29249">MISAPVLKYGVKTNLSLVSIFAALVGSMILSLAWLFPSLSTNASFTGMVGALPPELRDALGVVSDQSEYFGFLSANYYNSLHIMFLMAFVVLLVYRLASVPIDTTSLGYFLSGRTSRVSYLMTQILVFVGALLVVTVSSVLFAALGHLMFAEGNIEWEGILTLNLLLFAIFTPLGAVCFLIRMMTKTGTTALAWSASLVVVEYFIHIARSLAPDVTWLRYTTVFTLFDVEKFRDDPGALTLTVIALVAAAIVIALCSLLLFRKKDLNL</sequence>
<evidence type="ECO:0000313" key="2">
    <source>
        <dbReference type="EMBL" id="ORC16571.1"/>
    </source>
</evidence>
<accession>A0A1Y1RQ19</accession>
<evidence type="ECO:0000256" key="1">
    <source>
        <dbReference type="SAM" id="Phobius"/>
    </source>
</evidence>
<feature type="transmembrane region" description="Helical" evidence="1">
    <location>
        <begin position="118"/>
        <end position="145"/>
    </location>
</feature>
<evidence type="ECO:0008006" key="4">
    <source>
        <dbReference type="Google" id="ProtNLM"/>
    </source>
</evidence>
<dbReference type="AlphaFoldDB" id="A0A1Y1RQ19"/>
<reference evidence="2 3" key="1">
    <citation type="submission" date="2016-05" db="EMBL/GenBank/DDBJ databases">
        <title>Draft genome sequence of a porcine commensal Rothia nasimurium.</title>
        <authorList>
            <person name="Gaiser R.A."/>
            <person name="Van Baarlen P."/>
            <person name="Wells J.M."/>
        </authorList>
    </citation>
    <scope>NUCLEOTIDE SEQUENCE [LARGE SCALE GENOMIC DNA]</scope>
    <source>
        <strain evidence="2 3">PT-32</strain>
    </source>
</reference>
<keyword evidence="1" id="KW-1133">Transmembrane helix</keyword>
<keyword evidence="3" id="KW-1185">Reference proteome</keyword>
<gene>
    <name evidence="2" type="ORF">A7979_04510</name>
</gene>
<dbReference type="Proteomes" id="UP000192359">
    <property type="component" value="Unassembled WGS sequence"/>
</dbReference>
<protein>
    <recommendedName>
        <fullName evidence="4">ABC transporter permease</fullName>
    </recommendedName>
</protein>
<feature type="transmembrane region" description="Helical" evidence="1">
    <location>
        <begin position="15"/>
        <end position="36"/>
    </location>
</feature>
<dbReference type="EMBL" id="LXWF01000040">
    <property type="protein sequence ID" value="ORC16571.1"/>
    <property type="molecule type" value="Genomic_DNA"/>
</dbReference>
<organism evidence="2 3">
    <name type="scientific">Rothia nasimurium</name>
    <dbReference type="NCBI Taxonomy" id="85336"/>
    <lineage>
        <taxon>Bacteria</taxon>
        <taxon>Bacillati</taxon>
        <taxon>Actinomycetota</taxon>
        <taxon>Actinomycetes</taxon>
        <taxon>Micrococcales</taxon>
        <taxon>Micrococcaceae</taxon>
        <taxon>Rothia</taxon>
    </lineage>
</organism>
<keyword evidence="1" id="KW-0472">Membrane</keyword>
<feature type="transmembrane region" description="Helical" evidence="1">
    <location>
        <begin position="238"/>
        <end position="261"/>
    </location>
</feature>